<evidence type="ECO:0000256" key="6">
    <source>
        <dbReference type="ARBA" id="ARBA00042478"/>
    </source>
</evidence>
<dbReference type="PROSITE" id="PS51465">
    <property type="entry name" value="KAZAL_2"/>
    <property type="match status" value="1"/>
</dbReference>
<evidence type="ECO:0000256" key="1">
    <source>
        <dbReference type="ARBA" id="ARBA00019697"/>
    </source>
</evidence>
<dbReference type="Gene3D" id="3.30.60.30">
    <property type="match status" value="1"/>
</dbReference>
<comment type="caution">
    <text evidence="11">The sequence shown here is derived from an EMBL/GenBank/DDBJ whole genome shotgun (WGS) entry which is preliminary data.</text>
</comment>
<evidence type="ECO:0000256" key="4">
    <source>
        <dbReference type="ARBA" id="ARBA00022837"/>
    </source>
</evidence>
<dbReference type="PROSITE" id="PS00018">
    <property type="entry name" value="EF_HAND_1"/>
    <property type="match status" value="1"/>
</dbReference>
<proteinExistence type="predicted"/>
<dbReference type="Pfam" id="PF23564">
    <property type="entry name" value="EF-hand_FSTL1"/>
    <property type="match status" value="1"/>
</dbReference>
<dbReference type="InterPro" id="IPR050653">
    <property type="entry name" value="Prot_Inhib_GrowthFact_Antg"/>
</dbReference>
<keyword evidence="2" id="KW-0358">Heparin-binding</keyword>
<gene>
    <name evidence="11" type="ORF">MNOR_LOCUS12490</name>
</gene>
<feature type="domain" description="Kazal-like" evidence="10">
    <location>
        <begin position="35"/>
        <end position="82"/>
    </location>
</feature>
<dbReference type="InterPro" id="IPR057020">
    <property type="entry name" value="EF-hand_FSTL1"/>
</dbReference>
<evidence type="ECO:0000313" key="12">
    <source>
        <dbReference type="Proteomes" id="UP001497623"/>
    </source>
</evidence>
<dbReference type="Proteomes" id="UP001497623">
    <property type="component" value="Unassembled WGS sequence"/>
</dbReference>
<dbReference type="InterPro" id="IPR002350">
    <property type="entry name" value="Kazal_dom"/>
</dbReference>
<dbReference type="InterPro" id="IPR002048">
    <property type="entry name" value="EF_hand_dom"/>
</dbReference>
<dbReference type="SMART" id="SM00280">
    <property type="entry name" value="KAZAL"/>
    <property type="match status" value="1"/>
</dbReference>
<dbReference type="SUPFAM" id="SSF47473">
    <property type="entry name" value="EF-hand"/>
    <property type="match status" value="1"/>
</dbReference>
<dbReference type="Pfam" id="PF07648">
    <property type="entry name" value="Kazal_2"/>
    <property type="match status" value="1"/>
</dbReference>
<dbReference type="InterPro" id="IPR036058">
    <property type="entry name" value="Kazal_dom_sf"/>
</dbReference>
<dbReference type="PANTHER" id="PTHR10913">
    <property type="entry name" value="FOLLISTATIN-RELATED"/>
    <property type="match status" value="1"/>
</dbReference>
<dbReference type="GO" id="GO:0030154">
    <property type="term" value="P:cell differentiation"/>
    <property type="evidence" value="ECO:0007669"/>
    <property type="project" value="TreeGrafter"/>
</dbReference>
<comment type="subunit">
    <text evidence="8">Homodimer. Interacts with SCN10A. Interacts with DIP2A; DIP2A may act as a cell surface receptor for FSTL1. Interacts with BMP4. Interacts with CD14; this interaction promotes TL4-mediated signaling cascade.</text>
</comment>
<dbReference type="SUPFAM" id="SSF100895">
    <property type="entry name" value="Kazal-type serine protease inhibitors"/>
    <property type="match status" value="1"/>
</dbReference>
<evidence type="ECO:0000256" key="8">
    <source>
        <dbReference type="ARBA" id="ARBA00046973"/>
    </source>
</evidence>
<protein>
    <recommendedName>
        <fullName evidence="1">Follistatin-related protein 1</fullName>
    </recommendedName>
    <alternativeName>
        <fullName evidence="6">Follistatin-like protein 1</fullName>
    </alternativeName>
</protein>
<evidence type="ECO:0000256" key="5">
    <source>
        <dbReference type="ARBA" id="ARBA00023157"/>
    </source>
</evidence>
<feature type="non-terminal residue" evidence="11">
    <location>
        <position position="234"/>
    </location>
</feature>
<evidence type="ECO:0000259" key="9">
    <source>
        <dbReference type="PROSITE" id="PS50222"/>
    </source>
</evidence>
<dbReference type="AlphaFoldDB" id="A0AAV2QK84"/>
<dbReference type="PANTHER" id="PTHR10913:SF81">
    <property type="entry name" value="KAZAL-LIKE DOMAIN-CONTAINING PROTEIN"/>
    <property type="match status" value="1"/>
</dbReference>
<dbReference type="GO" id="GO:0030510">
    <property type="term" value="P:regulation of BMP signaling pathway"/>
    <property type="evidence" value="ECO:0007669"/>
    <property type="project" value="TreeGrafter"/>
</dbReference>
<accession>A0AAV2QK84</accession>
<evidence type="ECO:0000256" key="2">
    <source>
        <dbReference type="ARBA" id="ARBA00022674"/>
    </source>
</evidence>
<keyword evidence="3" id="KW-0732">Signal</keyword>
<name>A0AAV2QK84_MEGNR</name>
<comment type="function">
    <text evidence="7">Secreted glycoprotein that is involved in various physiological processes, such as angiogenesis, regulation of the immune response, cell proliferation and differentiation. Plays a role in the development of the central nervous system, skeletal system, lungs, and ureter. Promotes endothelial cell survival, migration and differentiation into network structures in an AKT-dependent manner. Also promotes survival of cardiac myocytes. Initiates various signaling cascades by activating different receptors on the cell surface such as DIP2A, TLR4 or BMP receptors.</text>
</comment>
<organism evidence="11 12">
    <name type="scientific">Meganyctiphanes norvegica</name>
    <name type="common">Northern krill</name>
    <name type="synonym">Thysanopoda norvegica</name>
    <dbReference type="NCBI Taxonomy" id="48144"/>
    <lineage>
        <taxon>Eukaryota</taxon>
        <taxon>Metazoa</taxon>
        <taxon>Ecdysozoa</taxon>
        <taxon>Arthropoda</taxon>
        <taxon>Crustacea</taxon>
        <taxon>Multicrustacea</taxon>
        <taxon>Malacostraca</taxon>
        <taxon>Eumalacostraca</taxon>
        <taxon>Eucarida</taxon>
        <taxon>Euphausiacea</taxon>
        <taxon>Euphausiidae</taxon>
        <taxon>Meganyctiphanes</taxon>
    </lineage>
</organism>
<dbReference type="GO" id="GO:0005615">
    <property type="term" value="C:extracellular space"/>
    <property type="evidence" value="ECO:0007669"/>
    <property type="project" value="TreeGrafter"/>
</dbReference>
<dbReference type="GO" id="GO:0008201">
    <property type="term" value="F:heparin binding"/>
    <property type="evidence" value="ECO:0007669"/>
    <property type="project" value="UniProtKB-KW"/>
</dbReference>
<keyword evidence="4" id="KW-0106">Calcium</keyword>
<evidence type="ECO:0000256" key="3">
    <source>
        <dbReference type="ARBA" id="ARBA00022729"/>
    </source>
</evidence>
<feature type="domain" description="EF-hand" evidence="9">
    <location>
        <begin position="174"/>
        <end position="209"/>
    </location>
</feature>
<dbReference type="GO" id="GO:0005509">
    <property type="term" value="F:calcium ion binding"/>
    <property type="evidence" value="ECO:0007669"/>
    <property type="project" value="InterPro"/>
</dbReference>
<sequence length="234" mass="26700">MRNGRCEVPGTDKCADVECRAGRECVVDGGVARCHCAASCPDHFAPVCGDNDQSYDNHCLLHRDACLTAIPISIEHKGYCKSTKYKKDSTKEDEPAVCFGPQRDSLRILVLRHWKDTMNKEEWHVPGMTYRESLWGRFFTCDDDRDHYLSPDEFLNCTNDINFNARPNQDSELTRALCADALIDAADKNKDWRLDFSEFTELFEPDYIPPTKKCSLEGKKYIDGDKVNVDCNHC</sequence>
<dbReference type="CDD" id="cd00104">
    <property type="entry name" value="KAZAL_FS"/>
    <property type="match status" value="1"/>
</dbReference>
<dbReference type="InterPro" id="IPR018247">
    <property type="entry name" value="EF_Hand_1_Ca_BS"/>
</dbReference>
<keyword evidence="12" id="KW-1185">Reference proteome</keyword>
<dbReference type="InterPro" id="IPR011992">
    <property type="entry name" value="EF-hand-dom_pair"/>
</dbReference>
<evidence type="ECO:0000313" key="11">
    <source>
        <dbReference type="EMBL" id="CAL4084696.1"/>
    </source>
</evidence>
<dbReference type="EMBL" id="CAXKWB010006860">
    <property type="protein sequence ID" value="CAL4084696.1"/>
    <property type="molecule type" value="Genomic_DNA"/>
</dbReference>
<dbReference type="PROSITE" id="PS50222">
    <property type="entry name" value="EF_HAND_2"/>
    <property type="match status" value="1"/>
</dbReference>
<evidence type="ECO:0000259" key="10">
    <source>
        <dbReference type="PROSITE" id="PS51465"/>
    </source>
</evidence>
<reference evidence="11 12" key="1">
    <citation type="submission" date="2024-05" db="EMBL/GenBank/DDBJ databases">
        <authorList>
            <person name="Wallberg A."/>
        </authorList>
    </citation>
    <scope>NUCLEOTIDE SEQUENCE [LARGE SCALE GENOMIC DNA]</scope>
</reference>
<keyword evidence="5" id="KW-1015">Disulfide bond</keyword>
<evidence type="ECO:0000256" key="7">
    <source>
        <dbReference type="ARBA" id="ARBA00045812"/>
    </source>
</evidence>
<dbReference type="Gene3D" id="1.10.238.10">
    <property type="entry name" value="EF-hand"/>
    <property type="match status" value="1"/>
</dbReference>